<dbReference type="PaxDb" id="7159-AAEL002032-PA"/>
<evidence type="ECO:0000313" key="1">
    <source>
        <dbReference type="EMBL" id="EAT46824.1"/>
    </source>
</evidence>
<organism evidence="1 2">
    <name type="scientific">Aedes aegypti</name>
    <name type="common">Yellowfever mosquito</name>
    <name type="synonym">Culex aegypti</name>
    <dbReference type="NCBI Taxonomy" id="7159"/>
    <lineage>
        <taxon>Eukaryota</taxon>
        <taxon>Metazoa</taxon>
        <taxon>Ecdysozoa</taxon>
        <taxon>Arthropoda</taxon>
        <taxon>Hexapoda</taxon>
        <taxon>Insecta</taxon>
        <taxon>Pterygota</taxon>
        <taxon>Neoptera</taxon>
        <taxon>Endopterygota</taxon>
        <taxon>Diptera</taxon>
        <taxon>Nematocera</taxon>
        <taxon>Culicoidea</taxon>
        <taxon>Culicidae</taxon>
        <taxon>Culicinae</taxon>
        <taxon>Aedini</taxon>
        <taxon>Aedes</taxon>
        <taxon>Stegomyia</taxon>
    </lineage>
</organism>
<dbReference type="Proteomes" id="UP000682892">
    <property type="component" value="Unassembled WGS sequence"/>
</dbReference>
<reference evidence="1" key="1">
    <citation type="submission" date="2005-10" db="EMBL/GenBank/DDBJ databases">
        <authorList>
            <person name="Loftus B.J."/>
            <person name="Nene V.M."/>
            <person name="Hannick L.I."/>
            <person name="Bidwell S."/>
            <person name="Haas B."/>
            <person name="Amedeo P."/>
            <person name="Orvis J."/>
            <person name="Wortman J.R."/>
            <person name="White O.R."/>
            <person name="Salzberg S."/>
            <person name="Shumway M."/>
            <person name="Koo H."/>
            <person name="Zhao Y."/>
            <person name="Holmes M."/>
            <person name="Miller J."/>
            <person name="Schatz M."/>
            <person name="Pop M."/>
            <person name="Pai G."/>
            <person name="Utterback T."/>
            <person name="Rogers Y.-H."/>
            <person name="Kravitz S."/>
            <person name="Fraser C.M."/>
        </authorList>
    </citation>
    <scope>NUCLEOTIDE SEQUENCE</scope>
    <source>
        <strain evidence="1">Liverpool</strain>
    </source>
</reference>
<dbReference type="HOGENOM" id="CLU_2225383_0_0_1"/>
<name>Q17JL6_AEDAE</name>
<proteinExistence type="predicted"/>
<reference evidence="1" key="2">
    <citation type="journal article" date="2007" name="Science">
        <title>Genome sequence of Aedes aegypti, a major arbovirus vector.</title>
        <authorList>
            <person name="Nene V."/>
            <person name="Wortman J.R."/>
            <person name="Lawson D."/>
            <person name="Haas B."/>
            <person name="Kodira C."/>
            <person name="Tu Z.J."/>
            <person name="Loftus B."/>
            <person name="Xi Z."/>
            <person name="Megy K."/>
            <person name="Grabherr M."/>
            <person name="Ren Q."/>
            <person name="Zdobnov E.M."/>
            <person name="Lobo N.F."/>
            <person name="Campbell K.S."/>
            <person name="Brown S.E."/>
            <person name="Bonaldo M.F."/>
            <person name="Zhu J."/>
            <person name="Sinkins S.P."/>
            <person name="Hogenkamp D.G."/>
            <person name="Amedeo P."/>
            <person name="Arensburger P."/>
            <person name="Atkinson P.W."/>
            <person name="Bidwell S."/>
            <person name="Biedler J."/>
            <person name="Birney E."/>
            <person name="Bruggner R.V."/>
            <person name="Costas J."/>
            <person name="Coy M.R."/>
            <person name="Crabtree J."/>
            <person name="Crawford M."/>
            <person name="Debruyn B."/>
            <person name="Decaprio D."/>
            <person name="Eiglmeier K."/>
            <person name="Eisenstadt E."/>
            <person name="El-Dorry H."/>
            <person name="Gelbart W.M."/>
            <person name="Gomes S.L."/>
            <person name="Hammond M."/>
            <person name="Hannick L.I."/>
            <person name="Hogan J.R."/>
            <person name="Holmes M.H."/>
            <person name="Jaffe D."/>
            <person name="Johnston J.S."/>
            <person name="Kennedy R.C."/>
            <person name="Koo H."/>
            <person name="Kravitz S."/>
            <person name="Kriventseva E.V."/>
            <person name="Kulp D."/>
            <person name="Labutti K."/>
            <person name="Lee E."/>
            <person name="Li S."/>
            <person name="Lovin D.D."/>
            <person name="Mao C."/>
            <person name="Mauceli E."/>
            <person name="Menck C.F."/>
            <person name="Miller J.R."/>
            <person name="Montgomery P."/>
            <person name="Mori A."/>
            <person name="Nascimento A.L."/>
            <person name="Naveira H.F."/>
            <person name="Nusbaum C."/>
            <person name="O'leary S."/>
            <person name="Orvis J."/>
            <person name="Pertea M."/>
            <person name="Quesneville H."/>
            <person name="Reidenbach K.R."/>
            <person name="Rogers Y.H."/>
            <person name="Roth C.W."/>
            <person name="Schneider J.R."/>
            <person name="Schatz M."/>
            <person name="Shumway M."/>
            <person name="Stanke M."/>
            <person name="Stinson E.O."/>
            <person name="Tubio J.M."/>
            <person name="Vanzee J.P."/>
            <person name="Verjovski-Almeida S."/>
            <person name="Werner D."/>
            <person name="White O."/>
            <person name="Wyder S."/>
            <person name="Zeng Q."/>
            <person name="Zhao Q."/>
            <person name="Zhao Y."/>
            <person name="Hill C.A."/>
            <person name="Raikhel A.S."/>
            <person name="Soares M.B."/>
            <person name="Knudson D.L."/>
            <person name="Lee N.H."/>
            <person name="Galagan J."/>
            <person name="Salzberg S.L."/>
            <person name="Paulsen I.T."/>
            <person name="Dimopoulos G."/>
            <person name="Collins F.H."/>
            <person name="Birren B."/>
            <person name="Fraser-Liggett C.M."/>
            <person name="Severson D.W."/>
        </authorList>
    </citation>
    <scope>NUCLEOTIDE SEQUENCE [LARGE SCALE GENOMIC DNA]</scope>
    <source>
        <strain evidence="1">Liverpool</strain>
    </source>
</reference>
<gene>
    <name evidence="1" type="ORF">AaeL_AAEL002032</name>
</gene>
<reference evidence="1" key="3">
    <citation type="submission" date="2012-09" db="EMBL/GenBank/DDBJ databases">
        <authorList>
            <consortium name="VectorBase"/>
        </authorList>
    </citation>
    <scope>NUCLEOTIDE SEQUENCE</scope>
    <source>
        <strain evidence="1">Liverpool</strain>
    </source>
</reference>
<dbReference type="AlphaFoldDB" id="Q17JL6"/>
<protein>
    <submittedName>
        <fullName evidence="1">AAEL002032-PA</fullName>
    </submittedName>
</protein>
<sequence>MTQGIYCGPNLALKSFPATDWVKLRLNTRCPTVNVADLIDQINGLRKCWTDPKSLPKVVSQNTTTIQIRSNHNRNRVNVCRQHCYATVFPSVTKEDIKFPFFIPRG</sequence>
<evidence type="ECO:0000313" key="2">
    <source>
        <dbReference type="Proteomes" id="UP000682892"/>
    </source>
</evidence>
<accession>Q17JL6</accession>
<dbReference type="EMBL" id="CH477232">
    <property type="protein sequence ID" value="EAT46824.1"/>
    <property type="molecule type" value="Genomic_DNA"/>
</dbReference>